<feature type="compositionally biased region" description="Low complexity" evidence="4">
    <location>
        <begin position="136"/>
        <end position="208"/>
    </location>
</feature>
<keyword evidence="6" id="KW-1185">Reference proteome</keyword>
<feature type="region of interest" description="Disordered" evidence="4">
    <location>
        <begin position="116"/>
        <end position="221"/>
    </location>
</feature>
<dbReference type="InterPro" id="IPR011344">
    <property type="entry name" value="ssDNA-bd"/>
</dbReference>
<evidence type="ECO:0000313" key="5">
    <source>
        <dbReference type="EMBL" id="UXD86477.1"/>
    </source>
</evidence>
<dbReference type="CDD" id="cd04496">
    <property type="entry name" value="SSB_OBF"/>
    <property type="match status" value="1"/>
</dbReference>
<organism evidence="5 6">
    <name type="scientific">Thalassolituus hydrocarboniclasticus</name>
    <dbReference type="NCBI Taxonomy" id="2742796"/>
    <lineage>
        <taxon>Bacteria</taxon>
        <taxon>Pseudomonadati</taxon>
        <taxon>Pseudomonadota</taxon>
        <taxon>Gammaproteobacteria</taxon>
        <taxon>Oceanospirillales</taxon>
        <taxon>Oceanospirillaceae</taxon>
        <taxon>Thalassolituus</taxon>
    </lineage>
</organism>
<dbReference type="InterPro" id="IPR012340">
    <property type="entry name" value="NA-bd_OB-fold"/>
</dbReference>
<accession>A0ABY6A614</accession>
<proteinExistence type="inferred from homology"/>
<evidence type="ECO:0000256" key="3">
    <source>
        <dbReference type="RuleBase" id="RU000524"/>
    </source>
</evidence>
<keyword evidence="2" id="KW-0233">DNA recombination</keyword>
<evidence type="ECO:0000256" key="1">
    <source>
        <dbReference type="ARBA" id="ARBA00023125"/>
    </source>
</evidence>
<dbReference type="EMBL" id="CP054475">
    <property type="protein sequence ID" value="UXD86477.1"/>
    <property type="molecule type" value="Genomic_DNA"/>
</dbReference>
<name>A0ABY6A614_9GAMM</name>
<dbReference type="GO" id="GO:0003677">
    <property type="term" value="F:DNA binding"/>
    <property type="evidence" value="ECO:0007669"/>
    <property type="project" value="UniProtKB-KW"/>
</dbReference>
<comment type="function">
    <text evidence="2">Plays an important role in DNA replication, recombination and repair. Binds to ssDNA and to an array of partner proteins to recruit them to their sites of action during DNA metabolism.</text>
</comment>
<keyword evidence="1 2" id="KW-0238">DNA-binding</keyword>
<dbReference type="NCBIfam" id="TIGR00621">
    <property type="entry name" value="ssb"/>
    <property type="match status" value="1"/>
</dbReference>
<dbReference type="RefSeq" id="WP_260998433.1">
    <property type="nucleotide sequence ID" value="NZ_CP054475.1"/>
</dbReference>
<dbReference type="PROSITE" id="PS50935">
    <property type="entry name" value="SSB"/>
    <property type="match status" value="1"/>
</dbReference>
<keyword evidence="2" id="KW-0234">DNA repair</keyword>
<dbReference type="InterPro" id="IPR000424">
    <property type="entry name" value="Primosome_PriB/ssb"/>
</dbReference>
<comment type="caution">
    <text evidence="2">Lacks conserved residue(s) required for the propagation of feature annotation.</text>
</comment>
<comment type="subunit">
    <text evidence="2">Homotetramer.</text>
</comment>
<dbReference type="PANTHER" id="PTHR10302">
    <property type="entry name" value="SINGLE-STRANDED DNA-BINDING PROTEIN"/>
    <property type="match status" value="1"/>
</dbReference>
<dbReference type="SUPFAM" id="SSF50249">
    <property type="entry name" value="Nucleic acid-binding proteins"/>
    <property type="match status" value="1"/>
</dbReference>
<protein>
    <recommendedName>
        <fullName evidence="2 3">Single-stranded DNA-binding protein</fullName>
        <shortName evidence="2">SSB</shortName>
    </recommendedName>
</protein>
<dbReference type="HAMAP" id="MF_00984">
    <property type="entry name" value="SSB"/>
    <property type="match status" value="1"/>
</dbReference>
<dbReference type="PANTHER" id="PTHR10302:SF27">
    <property type="entry name" value="SINGLE-STRANDED DNA-BINDING PROTEIN"/>
    <property type="match status" value="1"/>
</dbReference>
<evidence type="ECO:0000256" key="4">
    <source>
        <dbReference type="SAM" id="MobiDB-lite"/>
    </source>
</evidence>
<reference evidence="6" key="1">
    <citation type="submission" date="2020-06" db="EMBL/GenBank/DDBJ databases">
        <title>Thalassolituus marinus alknpb1M-1, a hydrocarbon-degrading bacterium isolated from the deep-sea overlying water using an in-situ strategy from the South China Sea basin.</title>
        <authorList>
            <person name="Dong C."/>
            <person name="Chen Y."/>
            <person name="Shao Z."/>
        </authorList>
    </citation>
    <scope>NUCLEOTIDE SEQUENCE [LARGE SCALE GENOMIC DNA]</scope>
    <source>
        <strain evidence="6">alknpb1M-1</strain>
    </source>
</reference>
<dbReference type="Proteomes" id="UP001065322">
    <property type="component" value="Chromosome"/>
</dbReference>
<dbReference type="Gene3D" id="2.40.50.140">
    <property type="entry name" value="Nucleic acid-binding proteins"/>
    <property type="match status" value="1"/>
</dbReference>
<evidence type="ECO:0000313" key="6">
    <source>
        <dbReference type="Proteomes" id="UP001065322"/>
    </source>
</evidence>
<dbReference type="Pfam" id="PF00436">
    <property type="entry name" value="SSB"/>
    <property type="match status" value="1"/>
</dbReference>
<keyword evidence="2" id="KW-0235">DNA replication</keyword>
<evidence type="ECO:0000256" key="2">
    <source>
        <dbReference type="HAMAP-Rule" id="MF_00984"/>
    </source>
</evidence>
<sequence>MGRSVNKVTLIGTLGRDPEVRYMPNGNAVANLTLATDESYNDKQTGQKVESTEWHRITVYGKLAEIIQQYLKKGSKAYFEGKLRTREWEKDGVKRYTTEIIANDMMMLDGRGDNMGSYSAPAAPSQTMGQPMGMNAPQGYQQAPQAAPQQAPMAAPQAPRGYQQAPQQAPQHVPQQAPQHTQQQPAYQGGYQQPAQAPVQQPQHAPQPSNSFDDFDDDIPF</sequence>
<feature type="short sequence motif" description="Important for interaction with partner proteins" evidence="2">
    <location>
        <begin position="216"/>
        <end position="221"/>
    </location>
</feature>
<keyword evidence="2" id="KW-0227">DNA damage</keyword>
<gene>
    <name evidence="5" type="primary">ssb</name>
    <name evidence="5" type="ORF">HUF19_03015</name>
</gene>